<evidence type="ECO:0000256" key="1">
    <source>
        <dbReference type="SAM" id="MobiDB-lite"/>
    </source>
</evidence>
<feature type="region of interest" description="Disordered" evidence="1">
    <location>
        <begin position="709"/>
        <end position="730"/>
    </location>
</feature>
<proteinExistence type="predicted"/>
<name>A0ABU7KUA0_9ACTN</name>
<dbReference type="EMBL" id="JAUUCC010000056">
    <property type="protein sequence ID" value="MEE2052870.1"/>
    <property type="molecule type" value="Genomic_DNA"/>
</dbReference>
<evidence type="ECO:0000313" key="3">
    <source>
        <dbReference type="EMBL" id="MEE2052870.1"/>
    </source>
</evidence>
<feature type="region of interest" description="Disordered" evidence="1">
    <location>
        <begin position="1"/>
        <end position="32"/>
    </location>
</feature>
<reference evidence="3 4" key="1">
    <citation type="submission" date="2023-07" db="EMBL/GenBank/DDBJ databases">
        <authorList>
            <person name="Girao M."/>
            <person name="Carvalho M.F."/>
        </authorList>
    </citation>
    <scope>NUCLEOTIDE SEQUENCE [LARGE SCALE GENOMIC DNA]</scope>
    <source>
        <strain evidence="3 4">66/93</strain>
    </source>
</reference>
<keyword evidence="3" id="KW-0132">Cell division</keyword>
<evidence type="ECO:0000256" key="2">
    <source>
        <dbReference type="SAM" id="Phobius"/>
    </source>
</evidence>
<gene>
    <name evidence="3" type="ORF">Q8A49_20410</name>
</gene>
<accession>A0ABU7KUA0</accession>
<protein>
    <submittedName>
        <fullName evidence="3">Cell division protein FtsK</fullName>
    </submittedName>
</protein>
<dbReference type="SUPFAM" id="SSF52540">
    <property type="entry name" value="P-loop containing nucleoside triphosphate hydrolases"/>
    <property type="match status" value="1"/>
</dbReference>
<keyword evidence="2" id="KW-1133">Transmembrane helix</keyword>
<keyword evidence="3" id="KW-0131">Cell cycle</keyword>
<evidence type="ECO:0000313" key="4">
    <source>
        <dbReference type="Proteomes" id="UP001348641"/>
    </source>
</evidence>
<feature type="transmembrane region" description="Helical" evidence="2">
    <location>
        <begin position="177"/>
        <end position="199"/>
    </location>
</feature>
<sequence>MSHPEPHDDRTAGENVVAFPTRPTLGAVPDAEPDRVEHIDPADVEVLDDDADTGPARRVDAQVEQWADQSQWLARVAEGSRTAQPIVPLWMRDRTEAEQVLRWVTSYYAHVAAYQASRSPIYMLRLMGRSPRGAARVLGAWGRWAMDTEANELRRAAAGSSRTSEYMMLSRQHSSRIKARMGTSILLAVATLITAAVAVPAAPAGVVWGGVWAGLSLLGLLGRRPDQPIIDRAVLPTKVEKLTSENVLAALGSLGISEINRALTGKTGEEIGFTAPIIRDGPGWRAEISLPRGVVATDVMERRDKLASGLRRPLGCVWPEPLNEDHPGKLVLWVGDEAMNKAKQAAWPLLTKGSSNLFKPVPFGADQRGRLIDMLLMFEGVLIGAKPRMGKTFALRVLLLAAALDAIAELRIYELKGTGDCGAVEKVAHEYASGPDDGTIEQCLGSMRQLVNVELIKRSQTINRIAKENPQRCPENKVTEELANDKSLGLHPIVFAVDECQELFTHPQHKDEAKALTEKIVKRGPALGIIPIFATQRPDAQSLPTGVSSSIGVRFCLRVMGQSENDMVLGTSAYKNGIRATTFTAKDKGIGYLAGVTDDPMIVRSSYLDAPAAEKISERAYAIRKAASTLSGHAIGQAPEVTDTSTILDHLMAVWPGDADAVWSIRLIDALAAYRPDLYGKWQEIEDEKSRAGQLASALKPFKVTTKQLHRDGANKRGVAREAVEKAANS</sequence>
<keyword evidence="2" id="KW-0812">Transmembrane</keyword>
<dbReference type="InterPro" id="IPR027417">
    <property type="entry name" value="P-loop_NTPase"/>
</dbReference>
<dbReference type="Gene3D" id="3.40.50.300">
    <property type="entry name" value="P-loop containing nucleotide triphosphate hydrolases"/>
    <property type="match status" value="1"/>
</dbReference>
<dbReference type="GO" id="GO:0051301">
    <property type="term" value="P:cell division"/>
    <property type="evidence" value="ECO:0007669"/>
    <property type="project" value="UniProtKB-KW"/>
</dbReference>
<organism evidence="3 4">
    <name type="scientific">Nocardiopsis tropica</name>
    <dbReference type="NCBI Taxonomy" id="109330"/>
    <lineage>
        <taxon>Bacteria</taxon>
        <taxon>Bacillati</taxon>
        <taxon>Actinomycetota</taxon>
        <taxon>Actinomycetes</taxon>
        <taxon>Streptosporangiales</taxon>
        <taxon>Nocardiopsidaceae</taxon>
        <taxon>Nocardiopsis</taxon>
    </lineage>
</organism>
<dbReference type="RefSeq" id="WP_330159866.1">
    <property type="nucleotide sequence ID" value="NZ_BAAAJA010000019.1"/>
</dbReference>
<dbReference type="Proteomes" id="UP001348641">
    <property type="component" value="Unassembled WGS sequence"/>
</dbReference>
<comment type="caution">
    <text evidence="3">The sequence shown here is derived from an EMBL/GenBank/DDBJ whole genome shotgun (WGS) entry which is preliminary data.</text>
</comment>
<keyword evidence="2" id="KW-0472">Membrane</keyword>
<feature type="compositionally biased region" description="Basic and acidic residues" evidence="1">
    <location>
        <begin position="1"/>
        <end position="12"/>
    </location>
</feature>